<organism evidence="1 2">
    <name type="scientific">Chaetomium tenue</name>
    <dbReference type="NCBI Taxonomy" id="1854479"/>
    <lineage>
        <taxon>Eukaryota</taxon>
        <taxon>Fungi</taxon>
        <taxon>Dikarya</taxon>
        <taxon>Ascomycota</taxon>
        <taxon>Pezizomycotina</taxon>
        <taxon>Sordariomycetes</taxon>
        <taxon>Sordariomycetidae</taxon>
        <taxon>Sordariales</taxon>
        <taxon>Chaetomiaceae</taxon>
        <taxon>Chaetomium</taxon>
    </lineage>
</organism>
<comment type="caution">
    <text evidence="1">The sequence shown here is derived from an EMBL/GenBank/DDBJ whole genome shotgun (WGS) entry which is preliminary data.</text>
</comment>
<sequence length="312" mass="34356">MEERDGCSLAAKGTLRRLPVSFTAERANYSCPLDDKPSSTSSSRPRTPPRRLPSRRTSPYTTRRTMGDSGSGSGLGSGRGQPGFQQTPTGSSKSPPNSREALREIARETQDVVGSVLDQLGTTAKAEFSTQHNLDTLGRLNPFFCPAFSTPTKIEVLNEDTLNAGLALLPSSTNQDPLHDNPRPLVVNFARHDKPGGGIAALRNPRTQTFRLAGGVRKTVFQSDTDRDLTKRNMRLVLRIAAHHRHRHLVLGALGCGVYANPPEDVAHCWLEVLREDEFSGGWWRQICFAVFDPSGTGNYDVFRRVLHDQQV</sequence>
<accession>A0ACB7NW52</accession>
<gene>
    <name evidence="1" type="ORF">F5144DRAFT_594897</name>
</gene>
<reference evidence="1 2" key="1">
    <citation type="journal article" date="2021" name="Nat. Commun.">
        <title>Genetic determinants of endophytism in the Arabidopsis root mycobiome.</title>
        <authorList>
            <person name="Mesny F."/>
            <person name="Miyauchi S."/>
            <person name="Thiergart T."/>
            <person name="Pickel B."/>
            <person name="Atanasova L."/>
            <person name="Karlsson M."/>
            <person name="Huettel B."/>
            <person name="Barry K.W."/>
            <person name="Haridas S."/>
            <person name="Chen C."/>
            <person name="Bauer D."/>
            <person name="Andreopoulos W."/>
            <person name="Pangilinan J."/>
            <person name="LaButti K."/>
            <person name="Riley R."/>
            <person name="Lipzen A."/>
            <person name="Clum A."/>
            <person name="Drula E."/>
            <person name="Henrissat B."/>
            <person name="Kohler A."/>
            <person name="Grigoriev I.V."/>
            <person name="Martin F.M."/>
            <person name="Hacquard S."/>
        </authorList>
    </citation>
    <scope>NUCLEOTIDE SEQUENCE [LARGE SCALE GENOMIC DNA]</scope>
    <source>
        <strain evidence="1 2">MPI-SDFR-AT-0079</strain>
    </source>
</reference>
<evidence type="ECO:0000313" key="1">
    <source>
        <dbReference type="EMBL" id="KAH6622563.1"/>
    </source>
</evidence>
<protein>
    <submittedName>
        <fullName evidence="1">Uncharacterized protein</fullName>
    </submittedName>
</protein>
<evidence type="ECO:0000313" key="2">
    <source>
        <dbReference type="Proteomes" id="UP000724584"/>
    </source>
</evidence>
<name>A0ACB7NW52_9PEZI</name>
<dbReference type="EMBL" id="JAGIZQ010000006">
    <property type="protein sequence ID" value="KAH6622563.1"/>
    <property type="molecule type" value="Genomic_DNA"/>
</dbReference>
<dbReference type="Proteomes" id="UP000724584">
    <property type="component" value="Unassembled WGS sequence"/>
</dbReference>
<keyword evidence="2" id="KW-1185">Reference proteome</keyword>
<proteinExistence type="predicted"/>